<dbReference type="Pfam" id="PF08229">
    <property type="entry name" value="SHR3_chaperone"/>
    <property type="match status" value="1"/>
</dbReference>
<dbReference type="PANTHER" id="PTHR28228">
    <property type="entry name" value="SECRETORY COMPONENT PROTEIN SHR3"/>
    <property type="match status" value="1"/>
</dbReference>
<keyword evidence="2" id="KW-0472">Membrane</keyword>
<dbReference type="OMA" id="ANMLFDG"/>
<evidence type="ECO:0008006" key="5">
    <source>
        <dbReference type="Google" id="ProtNLM"/>
    </source>
</evidence>
<dbReference type="PIRSF" id="PIRSF029187">
    <property type="entry name" value="Shr3_AAP_chap"/>
    <property type="match status" value="1"/>
</dbReference>
<dbReference type="EMBL" id="HE576755">
    <property type="protein sequence ID" value="CCC69624.1"/>
    <property type="molecule type" value="Genomic_DNA"/>
</dbReference>
<keyword evidence="2" id="KW-0812">Transmembrane</keyword>
<dbReference type="GeneID" id="96903233"/>
<feature type="transmembrane region" description="Helical" evidence="2">
    <location>
        <begin position="132"/>
        <end position="159"/>
    </location>
</feature>
<name>G0VF05_NAUCA</name>
<dbReference type="InParanoid" id="G0VF05"/>
<keyword evidence="4" id="KW-1185">Reference proteome</keyword>
<dbReference type="HOGENOM" id="CLU_080510_1_0_1"/>
<dbReference type="STRING" id="1064592.G0VF05"/>
<evidence type="ECO:0000313" key="4">
    <source>
        <dbReference type="Proteomes" id="UP000001640"/>
    </source>
</evidence>
<dbReference type="GO" id="GO:0051082">
    <property type="term" value="F:unfolded protein binding"/>
    <property type="evidence" value="ECO:0007669"/>
    <property type="project" value="EnsemblFungi"/>
</dbReference>
<dbReference type="GO" id="GO:0090114">
    <property type="term" value="P:COPII-coated vesicle budding"/>
    <property type="evidence" value="ECO:0007669"/>
    <property type="project" value="EnsemblFungi"/>
</dbReference>
<dbReference type="OrthoDB" id="5229808at2759"/>
<evidence type="ECO:0000256" key="2">
    <source>
        <dbReference type="SAM" id="Phobius"/>
    </source>
</evidence>
<reference evidence="3 4" key="1">
    <citation type="journal article" date="2011" name="Proc. Natl. Acad. Sci. U.S.A.">
        <title>Evolutionary erosion of yeast sex chromosomes by mating-type switching accidents.</title>
        <authorList>
            <person name="Gordon J.L."/>
            <person name="Armisen D."/>
            <person name="Proux-Wera E."/>
            <person name="Oheigeartaigh S.S."/>
            <person name="Byrne K.P."/>
            <person name="Wolfe K.H."/>
        </authorList>
    </citation>
    <scope>NUCLEOTIDE SEQUENCE [LARGE SCALE GENOMIC DNA]</scope>
    <source>
        <strain evidence="4">ATCC 76901 / BCRC 22586 / CBS 4309 / NBRC 1992 / NRRL Y-12630</strain>
    </source>
</reference>
<dbReference type="GO" id="GO:0006457">
    <property type="term" value="P:protein folding"/>
    <property type="evidence" value="ECO:0007669"/>
    <property type="project" value="EnsemblFungi"/>
</dbReference>
<dbReference type="Proteomes" id="UP000001640">
    <property type="component" value="Chromosome 4"/>
</dbReference>
<dbReference type="AlphaFoldDB" id="G0VF05"/>
<accession>G0VF05</accession>
<proteinExistence type="predicted"/>
<sequence length="210" mass="23776">MLSYQELCTFGTSLILIASSFIMGVFYNNLAYDYHLLFNANATQEHFDNALKHYQTLYYTGRPVLYILGFVAVVGLLGNMIRIYKPNPELKMFEYASLGLYVLGICVFITNIKTGIECTLTGQWGEVTENQGLAVIASSTIILEVVFLGVLFLQAGLWYSNYDYQKRLKKFYEEEAIAEANAKAAVLEPKTTSKAKKVRKDAKKENKKQK</sequence>
<protein>
    <recommendedName>
        <fullName evidence="5">Shr3 amino acid permease chaperone</fullName>
    </recommendedName>
</protein>
<dbReference type="FunCoup" id="G0VF05">
    <property type="interactions" value="73"/>
</dbReference>
<gene>
    <name evidence="3" type="primary">NCAS0D00430</name>
    <name evidence="3" type="ordered locus">NCAS_0D00430</name>
</gene>
<evidence type="ECO:0000256" key="1">
    <source>
        <dbReference type="SAM" id="MobiDB-lite"/>
    </source>
</evidence>
<evidence type="ECO:0000313" key="3">
    <source>
        <dbReference type="EMBL" id="CCC69624.1"/>
    </source>
</evidence>
<reference key="2">
    <citation type="submission" date="2011-08" db="EMBL/GenBank/DDBJ databases">
        <title>Genome sequence of Naumovozyma castellii.</title>
        <authorList>
            <person name="Gordon J.L."/>
            <person name="Armisen D."/>
            <person name="Proux-Wera E."/>
            <person name="OhEigeartaigh S.S."/>
            <person name="Byrne K.P."/>
            <person name="Wolfe K.H."/>
        </authorList>
    </citation>
    <scope>NUCLEOTIDE SEQUENCE</scope>
    <source>
        <strain>Type strain:CBS 4309</strain>
    </source>
</reference>
<dbReference type="PANTHER" id="PTHR28228:SF1">
    <property type="entry name" value="SECRETORY COMPONENT PROTEIN SHR3"/>
    <property type="match status" value="1"/>
</dbReference>
<feature type="region of interest" description="Disordered" evidence="1">
    <location>
        <begin position="188"/>
        <end position="210"/>
    </location>
</feature>
<dbReference type="GO" id="GO:0005789">
    <property type="term" value="C:endoplasmic reticulum membrane"/>
    <property type="evidence" value="ECO:0007669"/>
    <property type="project" value="EnsemblFungi"/>
</dbReference>
<dbReference type="SMART" id="SM00786">
    <property type="entry name" value="SHR3_chaperone"/>
    <property type="match status" value="1"/>
</dbReference>
<feature type="compositionally biased region" description="Basic residues" evidence="1">
    <location>
        <begin position="193"/>
        <end position="210"/>
    </location>
</feature>
<organism evidence="3 4">
    <name type="scientific">Naumovozyma castellii</name>
    <name type="common">Yeast</name>
    <name type="synonym">Saccharomyces castellii</name>
    <dbReference type="NCBI Taxonomy" id="27288"/>
    <lineage>
        <taxon>Eukaryota</taxon>
        <taxon>Fungi</taxon>
        <taxon>Dikarya</taxon>
        <taxon>Ascomycota</taxon>
        <taxon>Saccharomycotina</taxon>
        <taxon>Saccharomycetes</taxon>
        <taxon>Saccharomycetales</taxon>
        <taxon>Saccharomycetaceae</taxon>
        <taxon>Naumovozyma</taxon>
    </lineage>
</organism>
<dbReference type="KEGG" id="ncs:NCAS_0D00430"/>
<feature type="transmembrane region" description="Helical" evidence="2">
    <location>
        <begin position="93"/>
        <end position="112"/>
    </location>
</feature>
<feature type="transmembrane region" description="Helical" evidence="2">
    <location>
        <begin position="64"/>
        <end position="81"/>
    </location>
</feature>
<dbReference type="RefSeq" id="XP_003675988.1">
    <property type="nucleotide sequence ID" value="XM_003675940.1"/>
</dbReference>
<dbReference type="eggNOG" id="ENOG502RXJB">
    <property type="taxonomic scope" value="Eukaryota"/>
</dbReference>
<keyword evidence="2" id="KW-1133">Transmembrane helix</keyword>
<dbReference type="InterPro" id="IPR013248">
    <property type="entry name" value="Psh3/Shr3"/>
</dbReference>
<feature type="transmembrane region" description="Helical" evidence="2">
    <location>
        <begin position="7"/>
        <end position="27"/>
    </location>
</feature>